<dbReference type="Gene3D" id="3.40.50.300">
    <property type="entry name" value="P-loop containing nucleotide triphosphate hydrolases"/>
    <property type="match status" value="1"/>
</dbReference>
<dbReference type="Proteomes" id="UP001286456">
    <property type="component" value="Unassembled WGS sequence"/>
</dbReference>
<dbReference type="PANTHER" id="PTHR36681">
    <property type="entry name" value="NUCLEAR GTPASE, GERMINAL CENTER-ASSOCIATED, TANDEM DUPLICATE 3"/>
    <property type="match status" value="1"/>
</dbReference>
<dbReference type="Pfam" id="PF24564">
    <property type="entry name" value="DUF7605"/>
    <property type="match status" value="1"/>
</dbReference>
<evidence type="ECO:0000259" key="4">
    <source>
        <dbReference type="Pfam" id="PF24564"/>
    </source>
</evidence>
<feature type="domain" description="Dynamin N-terminal" evidence="3">
    <location>
        <begin position="112"/>
        <end position="342"/>
    </location>
</feature>
<dbReference type="PANTHER" id="PTHR36681:SF3">
    <property type="entry name" value="NUCLEAR GTPASE, GERMINAL CENTER-ASSOCIATED, TANDEM DUPLICATE 3"/>
    <property type="match status" value="1"/>
</dbReference>
<feature type="compositionally biased region" description="Basic residues" evidence="2">
    <location>
        <begin position="453"/>
        <end position="468"/>
    </location>
</feature>
<name>A0AAE0IGG3_9PEZI</name>
<feature type="compositionally biased region" description="Basic and acidic residues" evidence="2">
    <location>
        <begin position="1125"/>
        <end position="1135"/>
    </location>
</feature>
<evidence type="ECO:0000256" key="1">
    <source>
        <dbReference type="SAM" id="Coils"/>
    </source>
</evidence>
<feature type="region of interest" description="Disordered" evidence="2">
    <location>
        <begin position="1"/>
        <end position="49"/>
    </location>
</feature>
<feature type="region of interest" description="Disordered" evidence="2">
    <location>
        <begin position="1008"/>
        <end position="1135"/>
    </location>
</feature>
<evidence type="ECO:0000259" key="3">
    <source>
        <dbReference type="Pfam" id="PF00350"/>
    </source>
</evidence>
<reference evidence="5" key="1">
    <citation type="journal article" date="2023" name="Mol. Phylogenet. Evol.">
        <title>Genome-scale phylogeny and comparative genomics of the fungal order Sordariales.</title>
        <authorList>
            <person name="Hensen N."/>
            <person name="Bonometti L."/>
            <person name="Westerberg I."/>
            <person name="Brannstrom I.O."/>
            <person name="Guillou S."/>
            <person name="Cros-Aarteil S."/>
            <person name="Calhoun S."/>
            <person name="Haridas S."/>
            <person name="Kuo A."/>
            <person name="Mondo S."/>
            <person name="Pangilinan J."/>
            <person name="Riley R."/>
            <person name="LaButti K."/>
            <person name="Andreopoulos B."/>
            <person name="Lipzen A."/>
            <person name="Chen C."/>
            <person name="Yan M."/>
            <person name="Daum C."/>
            <person name="Ng V."/>
            <person name="Clum A."/>
            <person name="Steindorff A."/>
            <person name="Ohm R.A."/>
            <person name="Martin F."/>
            <person name="Silar P."/>
            <person name="Natvig D.O."/>
            <person name="Lalanne C."/>
            <person name="Gautier V."/>
            <person name="Ament-Velasquez S.L."/>
            <person name="Kruys A."/>
            <person name="Hutchinson M.I."/>
            <person name="Powell A.J."/>
            <person name="Barry K."/>
            <person name="Miller A.N."/>
            <person name="Grigoriev I.V."/>
            <person name="Debuchy R."/>
            <person name="Gladieux P."/>
            <person name="Hiltunen Thoren M."/>
            <person name="Johannesson H."/>
        </authorList>
    </citation>
    <scope>NUCLEOTIDE SEQUENCE</scope>
    <source>
        <strain evidence="5">SMH4131-1</strain>
    </source>
</reference>
<comment type="caution">
    <text evidence="5">The sequence shown here is derived from an EMBL/GenBank/DDBJ whole genome shotgun (WGS) entry which is preliminary data.</text>
</comment>
<dbReference type="AlphaFoldDB" id="A0AAE0IGG3"/>
<dbReference type="InterPro" id="IPR027417">
    <property type="entry name" value="P-loop_NTPase"/>
</dbReference>
<gene>
    <name evidence="5" type="ORF">B0T19DRAFT_429037</name>
</gene>
<keyword evidence="6" id="KW-1185">Reference proteome</keyword>
<keyword evidence="1" id="KW-0175">Coiled coil</keyword>
<organism evidence="5 6">
    <name type="scientific">Cercophora scortea</name>
    <dbReference type="NCBI Taxonomy" id="314031"/>
    <lineage>
        <taxon>Eukaryota</taxon>
        <taxon>Fungi</taxon>
        <taxon>Dikarya</taxon>
        <taxon>Ascomycota</taxon>
        <taxon>Pezizomycotina</taxon>
        <taxon>Sordariomycetes</taxon>
        <taxon>Sordariomycetidae</taxon>
        <taxon>Sordariales</taxon>
        <taxon>Lasiosphaeriaceae</taxon>
        <taxon>Cercophora</taxon>
    </lineage>
</organism>
<proteinExistence type="predicted"/>
<feature type="compositionally biased region" description="Basic and acidic residues" evidence="2">
    <location>
        <begin position="1021"/>
        <end position="1041"/>
    </location>
</feature>
<dbReference type="InterPro" id="IPR045063">
    <property type="entry name" value="Dynamin_N"/>
</dbReference>
<feature type="coiled-coil region" evidence="1">
    <location>
        <begin position="393"/>
        <end position="430"/>
    </location>
</feature>
<sequence length="1135" mass="125946">MAPVKAEPMGGGLGYPPIPYQNPRPPHPEPRPDPDPASDVEPKPESTSHLQQLVSATSPEALEDGVRIGLKVLKSLKVPLDAAAPLPNTQASDWLQCIERLEGRSKPSRTIVGVVGNTGAGKSSVISAVLDEERLLPTNCMRACTASPTEISYNHSDDPRELYRAEVEFLSHEDWLKELQSLFTDLMDGNGQVSRDCSNEDSEAGIAFAKIKAVYPKKTKEMIAETTPEKLASEFAVRRVLGTVKKLQATDAASIYRQLQTYVDSKEKNNERMMEFWPLIKVVRIFTKASALATGACLVDLPGVQDSNAARAAVAANYMKACTGLWIVAPITRAVDDKTAKSLLGDSFRRQLKFDGTYSAVTFICSKTDDISVTEAAESLDIEDQVGESWTKIRGFENDIKKLKSQQADLRDEKETCDELAESIDQALDVWEELMNKLSEGEVVYAPSDAPSKKRKRSSKPSSSRKNRVSTDADDSDFLDSFSDTSDKENSQPPDENRQPLTEDDIERKLATLKAEKKELRDNKKEVTRQITAARIEIKEIIAKKDALLAEVKAICIKGRNEYSRRAIKHDFAMGIKELDQENAAEEDEATFDPEVDIRDYDEVAKTLPVFCVSSRAFQKLNGRLQRDDFKHDGFRTLEDTEVPQLQAHARKLTEAGRAANSRAFLNDLMQLLNSMKMWAANDGTRSNLSDGEKRAEDIRLRRKLHKFEEELDKAVIHCIGSIKDALAGNVYDQFDTYIPTAVEAALPTAIGWGAHKDMGGLLWATYKATCRRNGVYCGASGPRDFNAELFEPIAKHLAGNWERAFQRRLPAALESLSRNVSSLINNFHREATAKALERGTNFNSLNILGQQLQAHVQRVTGIPAMIRTMIQELQRDANRMFSPVISEKMTPAYDECTNERGPGSFKRMKDAMARHVETNRATMFREATGVVQGQLEQMCTQIEEAMTIELQDLYARVARDYLAVLVGSDASAMQGLSRAERMLRQEMLPILDRADLYFSGDVKMEEGLESDEDAGTEEDMAAHNSREPSNDQDPFVKSDEAAPENVAIKPEPREREEGEEAAASETKVVAVKQEAHTGDDDAAAAASPSIHDSMDEGVDDENVGDDGADDFYEGASMDEDDQGYDSKVKAEPEQ</sequence>
<dbReference type="SUPFAM" id="SSF52540">
    <property type="entry name" value="P-loop containing nucleoside triphosphate hydrolases"/>
    <property type="match status" value="1"/>
</dbReference>
<feature type="compositionally biased region" description="Pro residues" evidence="2">
    <location>
        <begin position="16"/>
        <end position="25"/>
    </location>
</feature>
<evidence type="ECO:0000313" key="6">
    <source>
        <dbReference type="Proteomes" id="UP001286456"/>
    </source>
</evidence>
<accession>A0AAE0IGG3</accession>
<protein>
    <recommendedName>
        <fullName evidence="7">Nuclear GTPase SLIP-GC</fullName>
    </recommendedName>
</protein>
<evidence type="ECO:0000256" key="2">
    <source>
        <dbReference type="SAM" id="MobiDB-lite"/>
    </source>
</evidence>
<feature type="compositionally biased region" description="Acidic residues" evidence="2">
    <location>
        <begin position="1096"/>
        <end position="1124"/>
    </location>
</feature>
<evidence type="ECO:0008006" key="7">
    <source>
        <dbReference type="Google" id="ProtNLM"/>
    </source>
</evidence>
<feature type="domain" description="DUF7605" evidence="4">
    <location>
        <begin position="756"/>
        <end position="921"/>
    </location>
</feature>
<feature type="compositionally biased region" description="Acidic residues" evidence="2">
    <location>
        <begin position="1008"/>
        <end position="1020"/>
    </location>
</feature>
<dbReference type="Pfam" id="PF00350">
    <property type="entry name" value="Dynamin_N"/>
    <property type="match status" value="1"/>
</dbReference>
<dbReference type="InterPro" id="IPR056024">
    <property type="entry name" value="DUF7605"/>
</dbReference>
<feature type="compositionally biased region" description="Basic and acidic residues" evidence="2">
    <location>
        <begin position="26"/>
        <end position="46"/>
    </location>
</feature>
<evidence type="ECO:0000313" key="5">
    <source>
        <dbReference type="EMBL" id="KAK3324641.1"/>
    </source>
</evidence>
<reference evidence="5" key="2">
    <citation type="submission" date="2023-06" db="EMBL/GenBank/DDBJ databases">
        <authorList>
            <consortium name="Lawrence Berkeley National Laboratory"/>
            <person name="Haridas S."/>
            <person name="Hensen N."/>
            <person name="Bonometti L."/>
            <person name="Westerberg I."/>
            <person name="Brannstrom I.O."/>
            <person name="Guillou S."/>
            <person name="Cros-Aarteil S."/>
            <person name="Calhoun S."/>
            <person name="Kuo A."/>
            <person name="Mondo S."/>
            <person name="Pangilinan J."/>
            <person name="Riley R."/>
            <person name="Labutti K."/>
            <person name="Andreopoulos B."/>
            <person name="Lipzen A."/>
            <person name="Chen C."/>
            <person name="Yanf M."/>
            <person name="Daum C."/>
            <person name="Ng V."/>
            <person name="Clum A."/>
            <person name="Steindorff A."/>
            <person name="Ohm R."/>
            <person name="Martin F."/>
            <person name="Silar P."/>
            <person name="Natvig D."/>
            <person name="Lalanne C."/>
            <person name="Gautier V."/>
            <person name="Ament-Velasquez S.L."/>
            <person name="Kruys A."/>
            <person name="Hutchinson M.I."/>
            <person name="Powell A.J."/>
            <person name="Barry K."/>
            <person name="Miller A.N."/>
            <person name="Grigoriev I.V."/>
            <person name="Debuchy R."/>
            <person name="Gladieux P."/>
            <person name="Thoren M.H."/>
            <person name="Johannesson H."/>
        </authorList>
    </citation>
    <scope>NUCLEOTIDE SEQUENCE</scope>
    <source>
        <strain evidence="5">SMH4131-1</strain>
    </source>
</reference>
<dbReference type="EMBL" id="JAUEPO010000004">
    <property type="protein sequence ID" value="KAK3324641.1"/>
    <property type="molecule type" value="Genomic_DNA"/>
</dbReference>
<feature type="region of interest" description="Disordered" evidence="2">
    <location>
        <begin position="445"/>
        <end position="506"/>
    </location>
</feature>
<feature type="compositionally biased region" description="Basic and acidic residues" evidence="2">
    <location>
        <begin position="485"/>
        <end position="498"/>
    </location>
</feature>